<evidence type="ECO:0000313" key="1">
    <source>
        <dbReference type="EMBL" id="GAF69386.1"/>
    </source>
</evidence>
<dbReference type="AlphaFoldDB" id="X0S2B5"/>
<organism evidence="1">
    <name type="scientific">marine sediment metagenome</name>
    <dbReference type="NCBI Taxonomy" id="412755"/>
    <lineage>
        <taxon>unclassified sequences</taxon>
        <taxon>metagenomes</taxon>
        <taxon>ecological metagenomes</taxon>
    </lineage>
</organism>
<accession>X0S2B5</accession>
<sequence>MTVVLDFEKDIEDAFISVLNVSSDIAPTVRRWRDQSSDEVYPSVLVHCSPVTNHEATPVGALNVAIVELGVRTYIPDDKDRATIHNLIGAVRDVIQGSGLVTALNLASSFTFLDRGIDIGEATDITDEREHQISITLTCQITI</sequence>
<reference evidence="1" key="1">
    <citation type="journal article" date="2014" name="Front. Microbiol.">
        <title>High frequency of phylogenetically diverse reductive dehalogenase-homologous genes in deep subseafloor sedimentary metagenomes.</title>
        <authorList>
            <person name="Kawai M."/>
            <person name="Futagami T."/>
            <person name="Toyoda A."/>
            <person name="Takaki Y."/>
            <person name="Nishi S."/>
            <person name="Hori S."/>
            <person name="Arai W."/>
            <person name="Tsubouchi T."/>
            <person name="Morono Y."/>
            <person name="Uchiyama I."/>
            <person name="Ito T."/>
            <person name="Fujiyama A."/>
            <person name="Inagaki F."/>
            <person name="Takami H."/>
        </authorList>
    </citation>
    <scope>NUCLEOTIDE SEQUENCE</scope>
    <source>
        <strain evidence="1">Expedition CK06-06</strain>
    </source>
</reference>
<comment type="caution">
    <text evidence="1">The sequence shown here is derived from an EMBL/GenBank/DDBJ whole genome shotgun (WGS) entry which is preliminary data.</text>
</comment>
<dbReference type="EMBL" id="BARS01009064">
    <property type="protein sequence ID" value="GAF69386.1"/>
    <property type="molecule type" value="Genomic_DNA"/>
</dbReference>
<gene>
    <name evidence="1" type="ORF">S01H1_17131</name>
</gene>
<evidence type="ECO:0008006" key="2">
    <source>
        <dbReference type="Google" id="ProtNLM"/>
    </source>
</evidence>
<name>X0S2B5_9ZZZZ</name>
<proteinExistence type="predicted"/>
<protein>
    <recommendedName>
        <fullName evidence="2">DUF3168 domain-containing protein</fullName>
    </recommendedName>
</protein>